<reference evidence="12" key="1">
    <citation type="submission" date="2021-07" db="EMBL/GenBank/DDBJ databases">
        <title>Characterization of violacein-producing bacteria and related species.</title>
        <authorList>
            <person name="Wilson H.S."/>
            <person name="De Leon M.E."/>
        </authorList>
    </citation>
    <scope>NUCLEOTIDE SEQUENCE</scope>
    <source>
        <strain evidence="12">HSC-15S17</strain>
    </source>
</reference>
<keyword evidence="8" id="KW-0998">Cell outer membrane</keyword>
<evidence type="ECO:0000256" key="7">
    <source>
        <dbReference type="ARBA" id="ARBA00023114"/>
    </source>
</evidence>
<dbReference type="GO" id="GO:0015288">
    <property type="term" value="F:porin activity"/>
    <property type="evidence" value="ECO:0007669"/>
    <property type="project" value="UniProtKB-KW"/>
</dbReference>
<comment type="caution">
    <text evidence="12">The sequence shown here is derived from an EMBL/GenBank/DDBJ whole genome shotgun (WGS) entry which is preliminary data.</text>
</comment>
<keyword evidence="3" id="KW-1134">Transmembrane beta strand</keyword>
<dbReference type="PANTHER" id="PTHR34501:SF9">
    <property type="entry name" value="MAJOR OUTER MEMBRANE PROTEIN P.IA"/>
    <property type="match status" value="1"/>
</dbReference>
<feature type="compositionally biased region" description="Polar residues" evidence="9">
    <location>
        <begin position="42"/>
        <end position="54"/>
    </location>
</feature>
<evidence type="ECO:0000256" key="1">
    <source>
        <dbReference type="ARBA" id="ARBA00004571"/>
    </source>
</evidence>
<dbReference type="GO" id="GO:0009279">
    <property type="term" value="C:cell outer membrane"/>
    <property type="evidence" value="ECO:0007669"/>
    <property type="project" value="UniProtKB-SubCell"/>
</dbReference>
<name>A0AA41H5G3_9BURK</name>
<keyword evidence="2" id="KW-0813">Transport</keyword>
<evidence type="ECO:0000256" key="10">
    <source>
        <dbReference type="SAM" id="SignalP"/>
    </source>
</evidence>
<dbReference type="PANTHER" id="PTHR34501">
    <property type="entry name" value="PROTEIN YDDL-RELATED"/>
    <property type="match status" value="1"/>
</dbReference>
<evidence type="ECO:0000256" key="3">
    <source>
        <dbReference type="ARBA" id="ARBA00022452"/>
    </source>
</evidence>
<keyword evidence="3" id="KW-0472">Membrane</keyword>
<dbReference type="GO" id="GO:0006811">
    <property type="term" value="P:monoatomic ion transport"/>
    <property type="evidence" value="ECO:0007669"/>
    <property type="project" value="UniProtKB-KW"/>
</dbReference>
<feature type="region of interest" description="Disordered" evidence="9">
    <location>
        <begin position="40"/>
        <end position="59"/>
    </location>
</feature>
<dbReference type="Proteomes" id="UP001162889">
    <property type="component" value="Unassembled WGS sequence"/>
</dbReference>
<dbReference type="AlphaFoldDB" id="A0AA41H5G3"/>
<dbReference type="RefSeq" id="WP_217942765.1">
    <property type="nucleotide sequence ID" value="NZ_JAHTGR010000006.1"/>
</dbReference>
<evidence type="ECO:0000259" key="11">
    <source>
        <dbReference type="Pfam" id="PF13609"/>
    </source>
</evidence>
<dbReference type="Pfam" id="PF13609">
    <property type="entry name" value="Porin_4"/>
    <property type="match status" value="1"/>
</dbReference>
<organism evidence="12 14">
    <name type="scientific">Duganella violaceipulchra</name>
    <dbReference type="NCBI Taxonomy" id="2849652"/>
    <lineage>
        <taxon>Bacteria</taxon>
        <taxon>Pseudomonadati</taxon>
        <taxon>Pseudomonadota</taxon>
        <taxon>Betaproteobacteria</taxon>
        <taxon>Burkholderiales</taxon>
        <taxon>Oxalobacteraceae</taxon>
        <taxon>Telluria group</taxon>
        <taxon>Duganella</taxon>
    </lineage>
</organism>
<keyword evidence="5 10" id="KW-0732">Signal</keyword>
<evidence type="ECO:0000313" key="13">
    <source>
        <dbReference type="EMBL" id="MCP2007021.1"/>
    </source>
</evidence>
<dbReference type="CDD" id="cd00342">
    <property type="entry name" value="gram_neg_porins"/>
    <property type="match status" value="1"/>
</dbReference>
<evidence type="ECO:0000256" key="9">
    <source>
        <dbReference type="SAM" id="MobiDB-lite"/>
    </source>
</evidence>
<keyword evidence="4" id="KW-0812">Transmembrane</keyword>
<dbReference type="EMBL" id="JAHTGR010000006">
    <property type="protein sequence ID" value="MBV6321982.1"/>
    <property type="molecule type" value="Genomic_DNA"/>
</dbReference>
<evidence type="ECO:0000313" key="14">
    <source>
        <dbReference type="Proteomes" id="UP001155901"/>
    </source>
</evidence>
<evidence type="ECO:0000256" key="2">
    <source>
        <dbReference type="ARBA" id="ARBA00022448"/>
    </source>
</evidence>
<evidence type="ECO:0000256" key="6">
    <source>
        <dbReference type="ARBA" id="ARBA00023065"/>
    </source>
</evidence>
<gene>
    <name evidence="12" type="ORF">KVP70_13620</name>
    <name evidence="13" type="ORF">L1274_000709</name>
</gene>
<feature type="signal peptide" evidence="10">
    <location>
        <begin position="1"/>
        <end position="20"/>
    </location>
</feature>
<keyword evidence="7" id="KW-0626">Porin</keyword>
<evidence type="ECO:0000313" key="15">
    <source>
        <dbReference type="Proteomes" id="UP001162889"/>
    </source>
</evidence>
<dbReference type="InterPro" id="IPR033900">
    <property type="entry name" value="Gram_neg_porin_domain"/>
</dbReference>
<sequence length="327" mass="34752">MKQVLWALSTLFVAMQAARAQSGVAVYGVIDAGLVADRDSGESSTRVESGQQADSRLGVRGSEDLGGGISAIFNVASFISADTGQLVFANRIFGFQSWVGLAGRYGTLRVGRMFTPYFAAIDNNDPFDACGPGEATRIFADSGVRMDNTVKYTLPEGLGGFYGELAYGAGEVAGNSAGNRQLSMNAGYAAGPVNLQTAYHATNDVFGNNAARNHMLGGTYDFRLFKLWMALARSRNDATLDTRDALIGVSVSFGASVVAADYVHKHDRMRANSDATQVALGYYYYLSRRTNLYLVHSGLSNGSAASYQASVAGGARSLTSLGVRHEF</sequence>
<protein>
    <submittedName>
        <fullName evidence="12">Porin</fullName>
    </submittedName>
</protein>
<dbReference type="EMBL" id="JALJZU010000001">
    <property type="protein sequence ID" value="MCP2007021.1"/>
    <property type="molecule type" value="Genomic_DNA"/>
</dbReference>
<keyword evidence="6" id="KW-0406">Ion transport</keyword>
<evidence type="ECO:0000256" key="5">
    <source>
        <dbReference type="ARBA" id="ARBA00022729"/>
    </source>
</evidence>
<dbReference type="Proteomes" id="UP001155901">
    <property type="component" value="Unassembled WGS sequence"/>
</dbReference>
<accession>A0AA41H5G3</accession>
<dbReference type="GO" id="GO:0046930">
    <property type="term" value="C:pore complex"/>
    <property type="evidence" value="ECO:0007669"/>
    <property type="project" value="UniProtKB-KW"/>
</dbReference>
<feature type="chain" id="PRO_5041322323" evidence="10">
    <location>
        <begin position="21"/>
        <end position="327"/>
    </location>
</feature>
<proteinExistence type="predicted"/>
<evidence type="ECO:0000256" key="8">
    <source>
        <dbReference type="ARBA" id="ARBA00023237"/>
    </source>
</evidence>
<evidence type="ECO:0000256" key="4">
    <source>
        <dbReference type="ARBA" id="ARBA00022692"/>
    </source>
</evidence>
<dbReference type="InterPro" id="IPR050298">
    <property type="entry name" value="Gram-neg_bact_OMP"/>
</dbReference>
<keyword evidence="15" id="KW-1185">Reference proteome</keyword>
<evidence type="ECO:0000313" key="12">
    <source>
        <dbReference type="EMBL" id="MBV6321982.1"/>
    </source>
</evidence>
<comment type="subcellular location">
    <subcellularLocation>
        <location evidence="1">Cell outer membrane</location>
        <topology evidence="1">Multi-pass membrane protein</topology>
    </subcellularLocation>
</comment>
<feature type="domain" description="Porin" evidence="11">
    <location>
        <begin position="13"/>
        <end position="295"/>
    </location>
</feature>
<reference evidence="13" key="2">
    <citation type="submission" date="2022-03" db="EMBL/GenBank/DDBJ databases">
        <title>Genome Encyclopedia of Bacteria and Archaea VI: Functional Genomics of Type Strains.</title>
        <authorList>
            <person name="Whitman W."/>
        </authorList>
    </citation>
    <scope>NUCLEOTIDE SEQUENCE</scope>
    <source>
        <strain evidence="13">HSC-15S17</strain>
    </source>
</reference>